<dbReference type="GO" id="GO:0005789">
    <property type="term" value="C:endoplasmic reticulum membrane"/>
    <property type="evidence" value="ECO:0007669"/>
    <property type="project" value="UniProtKB-SubCell"/>
</dbReference>
<dbReference type="GO" id="GO:0005886">
    <property type="term" value="C:plasma membrane"/>
    <property type="evidence" value="ECO:0007669"/>
    <property type="project" value="UniProtKB-SubCell"/>
</dbReference>
<evidence type="ECO:0000256" key="3">
    <source>
        <dbReference type="ARBA" id="ARBA00004771"/>
    </source>
</evidence>
<evidence type="ECO:0000256" key="7">
    <source>
        <dbReference type="ARBA" id="ARBA00023315"/>
    </source>
</evidence>
<feature type="region of interest" description="Disordered" evidence="11">
    <location>
        <begin position="1"/>
        <end position="24"/>
    </location>
</feature>
<comment type="similarity">
    <text evidence="8">In the N-terminal section; belongs to the long-chain O-acyltransferase family.</text>
</comment>
<evidence type="ECO:0000313" key="15">
    <source>
        <dbReference type="Proteomes" id="UP000467840"/>
    </source>
</evidence>
<reference evidence="14 15" key="1">
    <citation type="journal article" date="2020" name="Mol. Plant">
        <title>The Chromosome-Based Rubber Tree Genome Provides New Insights into Spurge Genome Evolution and Rubber Biosynthesis.</title>
        <authorList>
            <person name="Liu J."/>
            <person name="Shi C."/>
            <person name="Shi C.C."/>
            <person name="Li W."/>
            <person name="Zhang Q.J."/>
            <person name="Zhang Y."/>
            <person name="Li K."/>
            <person name="Lu H.F."/>
            <person name="Shi C."/>
            <person name="Zhu S.T."/>
            <person name="Xiao Z.Y."/>
            <person name="Nan H."/>
            <person name="Yue Y."/>
            <person name="Zhu X.G."/>
            <person name="Wu Y."/>
            <person name="Hong X.N."/>
            <person name="Fan G.Y."/>
            <person name="Tong Y."/>
            <person name="Zhang D."/>
            <person name="Mao C.L."/>
            <person name="Liu Y.L."/>
            <person name="Hao S.J."/>
            <person name="Liu W.Q."/>
            <person name="Lv M.Q."/>
            <person name="Zhang H.B."/>
            <person name="Liu Y."/>
            <person name="Hu-Tang G.R."/>
            <person name="Wang J.P."/>
            <person name="Wang J.H."/>
            <person name="Sun Y.H."/>
            <person name="Ni S.B."/>
            <person name="Chen W.B."/>
            <person name="Zhang X.C."/>
            <person name="Jiao Y.N."/>
            <person name="Eichler E.E."/>
            <person name="Li G.H."/>
            <person name="Liu X."/>
            <person name="Gao L.Z."/>
        </authorList>
    </citation>
    <scope>NUCLEOTIDE SEQUENCE [LARGE SCALE GENOMIC DNA]</scope>
    <source>
        <strain evidence="15">cv. GT1</strain>
        <tissue evidence="14">Leaf</tissue>
    </source>
</reference>
<evidence type="ECO:0000256" key="6">
    <source>
        <dbReference type="ARBA" id="ARBA00022824"/>
    </source>
</evidence>
<sequence>MEMEGLRPIRVSKEDSEDGQPLSPIARMFHQPRSNVYIIIIMGFKTPINPLAFKASLRHSLLKHPRFSSLQVVENDGEMRWVRTEVNLDNHVKVPVLDPNMEFPDKFVEDYASNLSKTTISMSMPLWDVHLLNVKTSEAESTGIIRIHHSLGDGISLMSLLLSCTRKASDPEALPTIPSVRRRNPSNYGGLTYWQFLLKLWCWVLLCWNTTVDSLISLGTFFFLEDTKTPLKGTLPLGPTPRRFVHRTISLDDVKLVKNAMGTTINDVIVAITQAGLSSYLNRKYGDDEKDNQGGERNNNNLPNNIRFRAALFVNLRPSAGIQDFDDMTRTNSKARWGNHIGYVLFPLKIALRDDPLDYVRDAKVAGDRKKATLEANFTYLMAKLARFFPKYFTNKISCLPSRTTIWFSNVPGPAEEISYFGFPVNFIAVSVYGQPNALMIHVLSYANKMKIILSADEDIIPDPHRLCDDFQNSLELMKNAVITSKKANPQLYKQRSNM</sequence>
<evidence type="ECO:0000256" key="11">
    <source>
        <dbReference type="SAM" id="MobiDB-lite"/>
    </source>
</evidence>
<dbReference type="Proteomes" id="UP000467840">
    <property type="component" value="Chromosome 18"/>
</dbReference>
<dbReference type="EMBL" id="JAAGAX010000012">
    <property type="protein sequence ID" value="KAF2297077.1"/>
    <property type="molecule type" value="Genomic_DNA"/>
</dbReference>
<comment type="catalytic activity">
    <reaction evidence="10">
        <text>an acyl-CoA + a 1,2-diacyl-sn-glycerol = a triacyl-sn-glycerol + CoA</text>
        <dbReference type="Rhea" id="RHEA:10868"/>
        <dbReference type="ChEBI" id="CHEBI:17815"/>
        <dbReference type="ChEBI" id="CHEBI:57287"/>
        <dbReference type="ChEBI" id="CHEBI:58342"/>
        <dbReference type="ChEBI" id="CHEBI:64615"/>
        <dbReference type="EC" id="2.3.1.20"/>
    </reaction>
</comment>
<organism evidence="14 15">
    <name type="scientific">Hevea brasiliensis</name>
    <name type="common">Para rubber tree</name>
    <name type="synonym">Siphonia brasiliensis</name>
    <dbReference type="NCBI Taxonomy" id="3981"/>
    <lineage>
        <taxon>Eukaryota</taxon>
        <taxon>Viridiplantae</taxon>
        <taxon>Streptophyta</taxon>
        <taxon>Embryophyta</taxon>
        <taxon>Tracheophyta</taxon>
        <taxon>Spermatophyta</taxon>
        <taxon>Magnoliopsida</taxon>
        <taxon>eudicotyledons</taxon>
        <taxon>Gunneridae</taxon>
        <taxon>Pentapetalae</taxon>
        <taxon>rosids</taxon>
        <taxon>fabids</taxon>
        <taxon>Malpighiales</taxon>
        <taxon>Euphorbiaceae</taxon>
        <taxon>Crotonoideae</taxon>
        <taxon>Micrandreae</taxon>
        <taxon>Hevea</taxon>
    </lineage>
</organism>
<dbReference type="InterPro" id="IPR045034">
    <property type="entry name" value="O-acyltransferase_WSD1-like"/>
</dbReference>
<evidence type="ECO:0000256" key="1">
    <source>
        <dbReference type="ARBA" id="ARBA00004162"/>
    </source>
</evidence>
<dbReference type="PANTHER" id="PTHR31650:SF38">
    <property type="entry name" value="O-ACYLTRANSFERASE WSD1-LIKE"/>
    <property type="match status" value="1"/>
</dbReference>
<protein>
    <submittedName>
        <fullName evidence="14">Uncharacterized protein</fullName>
    </submittedName>
</protein>
<feature type="compositionally biased region" description="Basic and acidic residues" evidence="11">
    <location>
        <begin position="1"/>
        <end position="14"/>
    </location>
</feature>
<dbReference type="InterPro" id="IPR009721">
    <property type="entry name" value="O-acyltransferase_WSD1_C"/>
</dbReference>
<keyword evidence="5" id="KW-0808">Transferase</keyword>
<evidence type="ECO:0000256" key="8">
    <source>
        <dbReference type="ARBA" id="ARBA00024360"/>
    </source>
</evidence>
<comment type="caution">
    <text evidence="14">The sequence shown here is derived from an EMBL/GenBank/DDBJ whole genome shotgun (WGS) entry which is preliminary data.</text>
</comment>
<dbReference type="PANTHER" id="PTHR31650">
    <property type="entry name" value="O-ACYLTRANSFERASE (WSD1-LIKE) FAMILY PROTEIN"/>
    <property type="match status" value="1"/>
</dbReference>
<dbReference type="SUPFAM" id="SSF52777">
    <property type="entry name" value="CoA-dependent acyltransferases"/>
    <property type="match status" value="1"/>
</dbReference>
<dbReference type="UniPathway" id="UPA00282"/>
<keyword evidence="15" id="KW-1185">Reference proteome</keyword>
<evidence type="ECO:0000259" key="13">
    <source>
        <dbReference type="Pfam" id="PF06974"/>
    </source>
</evidence>
<dbReference type="GO" id="GO:0047196">
    <property type="term" value="F:long-chain-alcohol O-fatty-acyltransferase activity"/>
    <property type="evidence" value="ECO:0007669"/>
    <property type="project" value="UniProtKB-EC"/>
</dbReference>
<keyword evidence="7" id="KW-0012">Acyltransferase</keyword>
<accession>A0A6A6L918</accession>
<evidence type="ECO:0000256" key="2">
    <source>
        <dbReference type="ARBA" id="ARBA00004586"/>
    </source>
</evidence>
<feature type="domain" description="O-acyltransferase WSD1 C-terminal" evidence="13">
    <location>
        <begin position="337"/>
        <end position="479"/>
    </location>
</feature>
<evidence type="ECO:0000256" key="4">
    <source>
        <dbReference type="ARBA" id="ARBA00005189"/>
    </source>
</evidence>
<dbReference type="AlphaFoldDB" id="A0A6A6L918"/>
<dbReference type="InterPro" id="IPR004255">
    <property type="entry name" value="O-acyltransferase_WSD1_N"/>
</dbReference>
<name>A0A6A6L918_HEVBR</name>
<evidence type="ECO:0000256" key="10">
    <source>
        <dbReference type="ARBA" id="ARBA00048109"/>
    </source>
</evidence>
<evidence type="ECO:0000256" key="5">
    <source>
        <dbReference type="ARBA" id="ARBA00022679"/>
    </source>
</evidence>
<evidence type="ECO:0000256" key="9">
    <source>
        <dbReference type="ARBA" id="ARBA00047604"/>
    </source>
</evidence>
<dbReference type="GO" id="GO:0004144">
    <property type="term" value="F:diacylglycerol O-acyltransferase activity"/>
    <property type="evidence" value="ECO:0007669"/>
    <property type="project" value="UniProtKB-EC"/>
</dbReference>
<keyword evidence="6" id="KW-0256">Endoplasmic reticulum</keyword>
<comment type="subcellular location">
    <subcellularLocation>
        <location evidence="1">Cell membrane</location>
        <topology evidence="1">Single-pass membrane protein</topology>
    </subcellularLocation>
    <subcellularLocation>
        <location evidence="2">Endoplasmic reticulum membrane</location>
    </subcellularLocation>
</comment>
<dbReference type="GO" id="GO:0019432">
    <property type="term" value="P:triglyceride biosynthetic process"/>
    <property type="evidence" value="ECO:0007669"/>
    <property type="project" value="UniProtKB-UniPathway"/>
</dbReference>
<dbReference type="Gene3D" id="3.30.559.10">
    <property type="entry name" value="Chloramphenicol acetyltransferase-like domain"/>
    <property type="match status" value="1"/>
</dbReference>
<dbReference type="Pfam" id="PF03007">
    <property type="entry name" value="WS_DGAT_cat"/>
    <property type="match status" value="1"/>
</dbReference>
<proteinExistence type="inferred from homology"/>
<evidence type="ECO:0000259" key="12">
    <source>
        <dbReference type="Pfam" id="PF03007"/>
    </source>
</evidence>
<dbReference type="Pfam" id="PF06974">
    <property type="entry name" value="WS_DGAT_C"/>
    <property type="match status" value="1"/>
</dbReference>
<comment type="catalytic activity">
    <reaction evidence="9">
        <text>a long chain fatty alcohol + a fatty acyl-CoA = a long-chain alcohol wax ester + CoA</text>
        <dbReference type="Rhea" id="RHEA:38443"/>
        <dbReference type="ChEBI" id="CHEBI:17135"/>
        <dbReference type="ChEBI" id="CHEBI:57287"/>
        <dbReference type="ChEBI" id="CHEBI:77636"/>
        <dbReference type="ChEBI" id="CHEBI:235323"/>
        <dbReference type="EC" id="2.3.1.75"/>
    </reaction>
</comment>
<evidence type="ECO:0000313" key="14">
    <source>
        <dbReference type="EMBL" id="KAF2297077.1"/>
    </source>
</evidence>
<gene>
    <name evidence="14" type="ORF">GH714_016469</name>
</gene>
<dbReference type="InterPro" id="IPR023213">
    <property type="entry name" value="CAT-like_dom_sf"/>
</dbReference>
<feature type="domain" description="O-acyltransferase WSD1-like N-terminal" evidence="12">
    <location>
        <begin position="56"/>
        <end position="269"/>
    </location>
</feature>
<comment type="pathway">
    <text evidence="3">Glycerolipid metabolism; triacylglycerol biosynthesis.</text>
</comment>
<comment type="pathway">
    <text evidence="4">Lipid metabolism.</text>
</comment>